<dbReference type="InterPro" id="IPR013249">
    <property type="entry name" value="RNA_pol_sigma70_r4_t2"/>
</dbReference>
<protein>
    <submittedName>
        <fullName evidence="7">RNA polymerase sigma factor</fullName>
    </submittedName>
</protein>
<evidence type="ECO:0000256" key="3">
    <source>
        <dbReference type="ARBA" id="ARBA00023082"/>
    </source>
</evidence>
<dbReference type="GO" id="GO:0003677">
    <property type="term" value="F:DNA binding"/>
    <property type="evidence" value="ECO:0007669"/>
    <property type="project" value="InterPro"/>
</dbReference>
<organism evidence="7">
    <name type="scientific">candidate division WOR-3 bacterium</name>
    <dbReference type="NCBI Taxonomy" id="2052148"/>
    <lineage>
        <taxon>Bacteria</taxon>
        <taxon>Bacteria division WOR-3</taxon>
    </lineage>
</organism>
<feature type="domain" description="RNA polymerase sigma-70 region 2" evidence="5">
    <location>
        <begin position="8"/>
        <end position="71"/>
    </location>
</feature>
<dbReference type="Gene3D" id="1.10.1740.10">
    <property type="match status" value="1"/>
</dbReference>
<dbReference type="EMBL" id="DTHG01000055">
    <property type="protein sequence ID" value="HGW91758.1"/>
    <property type="molecule type" value="Genomic_DNA"/>
</dbReference>
<feature type="domain" description="RNA polymerase sigma factor 70 region 4 type 2" evidence="6">
    <location>
        <begin position="91"/>
        <end position="142"/>
    </location>
</feature>
<gene>
    <name evidence="7" type="ORF">ENV67_04365</name>
</gene>
<evidence type="ECO:0000259" key="5">
    <source>
        <dbReference type="Pfam" id="PF04542"/>
    </source>
</evidence>
<evidence type="ECO:0000259" key="6">
    <source>
        <dbReference type="Pfam" id="PF08281"/>
    </source>
</evidence>
<dbReference type="InterPro" id="IPR013325">
    <property type="entry name" value="RNA_pol_sigma_r2"/>
</dbReference>
<dbReference type="PANTHER" id="PTHR43133">
    <property type="entry name" value="RNA POLYMERASE ECF-TYPE SIGMA FACTO"/>
    <property type="match status" value="1"/>
</dbReference>
<dbReference type="AlphaFoldDB" id="A0A7C4UG94"/>
<evidence type="ECO:0000256" key="2">
    <source>
        <dbReference type="ARBA" id="ARBA00023015"/>
    </source>
</evidence>
<comment type="similarity">
    <text evidence="1">Belongs to the sigma-70 factor family. ECF subfamily.</text>
</comment>
<keyword evidence="3" id="KW-0731">Sigma factor</keyword>
<dbReference type="GO" id="GO:0006352">
    <property type="term" value="P:DNA-templated transcription initiation"/>
    <property type="evidence" value="ECO:0007669"/>
    <property type="project" value="InterPro"/>
</dbReference>
<reference evidence="7" key="1">
    <citation type="journal article" date="2020" name="mSystems">
        <title>Genome- and Community-Level Interaction Insights into Carbon Utilization and Element Cycling Functions of Hydrothermarchaeota in Hydrothermal Sediment.</title>
        <authorList>
            <person name="Zhou Z."/>
            <person name="Liu Y."/>
            <person name="Xu W."/>
            <person name="Pan J."/>
            <person name="Luo Z.H."/>
            <person name="Li M."/>
        </authorList>
    </citation>
    <scope>NUCLEOTIDE SEQUENCE [LARGE SCALE GENOMIC DNA]</scope>
    <source>
        <strain evidence="7">SpSt-780</strain>
    </source>
</reference>
<dbReference type="SUPFAM" id="SSF88659">
    <property type="entry name" value="Sigma3 and sigma4 domains of RNA polymerase sigma factors"/>
    <property type="match status" value="1"/>
</dbReference>
<comment type="caution">
    <text evidence="7">The sequence shown here is derived from an EMBL/GenBank/DDBJ whole genome shotgun (WGS) entry which is preliminary data.</text>
</comment>
<evidence type="ECO:0000256" key="1">
    <source>
        <dbReference type="ARBA" id="ARBA00010641"/>
    </source>
</evidence>
<dbReference type="Pfam" id="PF04542">
    <property type="entry name" value="Sigma70_r2"/>
    <property type="match status" value="1"/>
</dbReference>
<dbReference type="InterPro" id="IPR013324">
    <property type="entry name" value="RNA_pol_sigma_r3/r4-like"/>
</dbReference>
<dbReference type="Gene3D" id="1.10.10.10">
    <property type="entry name" value="Winged helix-like DNA-binding domain superfamily/Winged helix DNA-binding domain"/>
    <property type="match status" value="1"/>
</dbReference>
<dbReference type="NCBIfam" id="TIGR02937">
    <property type="entry name" value="sigma70-ECF"/>
    <property type="match status" value="1"/>
</dbReference>
<keyword evidence="4" id="KW-0804">Transcription</keyword>
<dbReference type="InterPro" id="IPR039425">
    <property type="entry name" value="RNA_pol_sigma-70-like"/>
</dbReference>
<accession>A0A7C4UG94</accession>
<proteinExistence type="inferred from homology"/>
<dbReference type="InterPro" id="IPR036388">
    <property type="entry name" value="WH-like_DNA-bd_sf"/>
</dbReference>
<dbReference type="SUPFAM" id="SSF88946">
    <property type="entry name" value="Sigma2 domain of RNA polymerase sigma factors"/>
    <property type="match status" value="1"/>
</dbReference>
<sequence>MEEWEKIYNEESEYIYRFIYGMVYNQDDANEVLQETFYRAIKHGKKGVKNMRAYLIRIARNIIYDMWRKRKQEEERMREREESASDVDLRMDIEKAIKGLIPEYREVFVLKEINGLNYDEIAALLKIPIGTVKSRLNRARIELREKLRRKLEM</sequence>
<dbReference type="GO" id="GO:0016987">
    <property type="term" value="F:sigma factor activity"/>
    <property type="evidence" value="ECO:0007669"/>
    <property type="project" value="UniProtKB-KW"/>
</dbReference>
<dbReference type="InterPro" id="IPR014284">
    <property type="entry name" value="RNA_pol_sigma-70_dom"/>
</dbReference>
<evidence type="ECO:0000313" key="7">
    <source>
        <dbReference type="EMBL" id="HGW91758.1"/>
    </source>
</evidence>
<dbReference type="Pfam" id="PF08281">
    <property type="entry name" value="Sigma70_r4_2"/>
    <property type="match status" value="1"/>
</dbReference>
<dbReference type="InterPro" id="IPR007627">
    <property type="entry name" value="RNA_pol_sigma70_r2"/>
</dbReference>
<evidence type="ECO:0000256" key="4">
    <source>
        <dbReference type="ARBA" id="ARBA00023163"/>
    </source>
</evidence>
<name>A0A7C4UG94_UNCW3</name>
<keyword evidence="2" id="KW-0805">Transcription regulation</keyword>
<dbReference type="CDD" id="cd06171">
    <property type="entry name" value="Sigma70_r4"/>
    <property type="match status" value="1"/>
</dbReference>
<dbReference type="PANTHER" id="PTHR43133:SF51">
    <property type="entry name" value="RNA POLYMERASE SIGMA FACTOR"/>
    <property type="match status" value="1"/>
</dbReference>